<dbReference type="InterPro" id="IPR012902">
    <property type="entry name" value="N_methyl_site"/>
</dbReference>
<evidence type="ECO:0000256" key="3">
    <source>
        <dbReference type="ARBA" id="ARBA00022692"/>
    </source>
</evidence>
<keyword evidence="2" id="KW-0488">Methylation</keyword>
<accession>A0ABP6STM3</accession>
<dbReference type="PROSITE" id="PS00409">
    <property type="entry name" value="PROKAR_NTER_METHYL"/>
    <property type="match status" value="1"/>
</dbReference>
<protein>
    <recommendedName>
        <fullName evidence="9">Prepilin-type N-terminal cleavage/methylation domain-containing protein</fullName>
    </recommendedName>
</protein>
<gene>
    <name evidence="7" type="ORF">GCM10020369_14690</name>
</gene>
<proteinExistence type="predicted"/>
<dbReference type="EMBL" id="BAAAYN010000008">
    <property type="protein sequence ID" value="GAA3384551.1"/>
    <property type="molecule type" value="Genomic_DNA"/>
</dbReference>
<keyword evidence="3 6" id="KW-0812">Transmembrane</keyword>
<dbReference type="RefSeq" id="WP_345727228.1">
    <property type="nucleotide sequence ID" value="NZ_BAAAYN010000008.1"/>
</dbReference>
<dbReference type="PANTHER" id="PTHR30093:SF44">
    <property type="entry name" value="TYPE II SECRETION SYSTEM CORE PROTEIN G"/>
    <property type="match status" value="1"/>
</dbReference>
<dbReference type="PRINTS" id="PR00813">
    <property type="entry name" value="BCTERIALGSPG"/>
</dbReference>
<dbReference type="InterPro" id="IPR045584">
    <property type="entry name" value="Pilin-like"/>
</dbReference>
<name>A0ABP6STM3_9ACTN</name>
<evidence type="ECO:0008006" key="9">
    <source>
        <dbReference type="Google" id="ProtNLM"/>
    </source>
</evidence>
<evidence type="ECO:0000313" key="8">
    <source>
        <dbReference type="Proteomes" id="UP001501676"/>
    </source>
</evidence>
<evidence type="ECO:0000256" key="6">
    <source>
        <dbReference type="SAM" id="Phobius"/>
    </source>
</evidence>
<feature type="transmembrane region" description="Helical" evidence="6">
    <location>
        <begin position="21"/>
        <end position="42"/>
    </location>
</feature>
<dbReference type="SUPFAM" id="SSF54523">
    <property type="entry name" value="Pili subunits"/>
    <property type="match status" value="1"/>
</dbReference>
<reference evidence="8" key="1">
    <citation type="journal article" date="2019" name="Int. J. Syst. Evol. Microbiol.">
        <title>The Global Catalogue of Microorganisms (GCM) 10K type strain sequencing project: providing services to taxonomists for standard genome sequencing and annotation.</title>
        <authorList>
            <consortium name="The Broad Institute Genomics Platform"/>
            <consortium name="The Broad Institute Genome Sequencing Center for Infectious Disease"/>
            <person name="Wu L."/>
            <person name="Ma J."/>
        </authorList>
    </citation>
    <scope>NUCLEOTIDE SEQUENCE [LARGE SCALE GENOMIC DNA]</scope>
    <source>
        <strain evidence="8">JCM 9458</strain>
    </source>
</reference>
<dbReference type="InterPro" id="IPR000983">
    <property type="entry name" value="Bac_GSPG_pilin"/>
</dbReference>
<dbReference type="Proteomes" id="UP001501676">
    <property type="component" value="Unassembled WGS sequence"/>
</dbReference>
<dbReference type="PANTHER" id="PTHR30093">
    <property type="entry name" value="GENERAL SECRETION PATHWAY PROTEIN G"/>
    <property type="match status" value="1"/>
</dbReference>
<evidence type="ECO:0000313" key="7">
    <source>
        <dbReference type="EMBL" id="GAA3384551.1"/>
    </source>
</evidence>
<keyword evidence="5 6" id="KW-0472">Membrane</keyword>
<evidence type="ECO:0000256" key="1">
    <source>
        <dbReference type="ARBA" id="ARBA00004167"/>
    </source>
</evidence>
<keyword evidence="8" id="KW-1185">Reference proteome</keyword>
<keyword evidence="4 6" id="KW-1133">Transmembrane helix</keyword>
<evidence type="ECO:0000256" key="5">
    <source>
        <dbReference type="ARBA" id="ARBA00023136"/>
    </source>
</evidence>
<evidence type="ECO:0000256" key="4">
    <source>
        <dbReference type="ARBA" id="ARBA00022989"/>
    </source>
</evidence>
<dbReference type="NCBIfam" id="TIGR02532">
    <property type="entry name" value="IV_pilin_GFxxxE"/>
    <property type="match status" value="1"/>
</dbReference>
<comment type="subcellular location">
    <subcellularLocation>
        <location evidence="1">Membrane</location>
        <topology evidence="1">Single-pass membrane protein</topology>
    </subcellularLocation>
</comment>
<organism evidence="7 8">
    <name type="scientific">Cryptosporangium minutisporangium</name>
    <dbReference type="NCBI Taxonomy" id="113569"/>
    <lineage>
        <taxon>Bacteria</taxon>
        <taxon>Bacillati</taxon>
        <taxon>Actinomycetota</taxon>
        <taxon>Actinomycetes</taxon>
        <taxon>Cryptosporangiales</taxon>
        <taxon>Cryptosporangiaceae</taxon>
        <taxon>Cryptosporangium</taxon>
    </lineage>
</organism>
<evidence type="ECO:0000256" key="2">
    <source>
        <dbReference type="ARBA" id="ARBA00022481"/>
    </source>
</evidence>
<dbReference type="Pfam" id="PF07963">
    <property type="entry name" value="N_methyl"/>
    <property type="match status" value="1"/>
</dbReference>
<dbReference type="Gene3D" id="3.30.700.10">
    <property type="entry name" value="Glycoprotein, Type 4 Pilin"/>
    <property type="match status" value="1"/>
</dbReference>
<comment type="caution">
    <text evidence="7">The sequence shown here is derived from an EMBL/GenBank/DDBJ whole genome shotgun (WGS) entry which is preliminary data.</text>
</comment>
<sequence length="158" mass="16636">MTALLRRRPGQDEDRDRGFTLIELLVVVVIIGVLIAIAVPLYSNYKKGAANTSASSDVRGAISAVEQFYTANGNQYPKDVKGSAGQNLTLEPKTGTGTNGTVTVSSNNILAVKNNDTYYVICGQNTDGKTVYSYNSSTSKSVAKSSATDVDACLTANG</sequence>